<name>A0A074ZDK9_OPIVI</name>
<feature type="compositionally biased region" description="Basic residues" evidence="7">
    <location>
        <begin position="781"/>
        <end position="805"/>
    </location>
</feature>
<dbReference type="InterPro" id="IPR004274">
    <property type="entry name" value="FCP1_dom"/>
</dbReference>
<keyword evidence="3" id="KW-0378">Hydrolase</keyword>
<dbReference type="Proteomes" id="UP000054324">
    <property type="component" value="Unassembled WGS sequence"/>
</dbReference>
<dbReference type="SUPFAM" id="SSF52113">
    <property type="entry name" value="BRCT domain"/>
    <property type="match status" value="2"/>
</dbReference>
<keyword evidence="11" id="KW-1185">Reference proteome</keyword>
<dbReference type="InterPro" id="IPR001357">
    <property type="entry name" value="BRCT_dom"/>
</dbReference>
<dbReference type="PROSITE" id="PS50969">
    <property type="entry name" value="FCP1"/>
    <property type="match status" value="1"/>
</dbReference>
<dbReference type="GO" id="GO:0008420">
    <property type="term" value="F:RNA polymerase II CTD heptapeptide repeat phosphatase activity"/>
    <property type="evidence" value="ECO:0007669"/>
    <property type="project" value="InterPro"/>
</dbReference>
<dbReference type="Pfam" id="PF03031">
    <property type="entry name" value="NIF"/>
    <property type="match status" value="1"/>
</dbReference>
<sequence>MKDLCAECGANLRREGGLSGERIEDASAKIPMVHAVPDLHVSESVAAELALQDEQSLLAARKLVLLVDLDETVLHTTNDPQAYRYKNVSRYCLPGSPLVYHTSFRPHLKTVLDRLSKYYQMHICTFGNRMYAHQLAGMIDPKRRYFAHRILSRDECFNPVTKSANLKQPNVLHQAAPCFSRYDIQDIGIHNELGSSFFQDACDTKHFAWSSPSGRQGKESSVSESLAVSSAPVTSETTDLVKTNGTEPSTQLPVEPVDEVASEPKTHLTSDSQIDGTSATSDDSSAKTETERDGCTEPSSNSVVEADPEPDSSSASEGTHVPLTPEELFEAADGNYLLRLQDILISLHRSYFREYDRWRARKASEIDRVARQRDGTGDQESSSPSLSSSPSPPLPSSDHQQTETGCVPNLAHIIAQHRANVLGPDCHITLSGLAPSHLPERCFAARIARNLGAVLHGGLRLPPSQSAPVLEESARVTQSTHKEPSTSPVEALEHENVVHPPGPRNVYTTHLIACRRGTEKHNAATEFLHTWPCDVSPPPLHIVSPHWLWACHFHWTRFPESDFPLVHDYHPSEFDPELEPAPGTFRYARRHRRHHAEHGPPPVLPRLTEQQDLFRYHVPHRSSKHHHRHSHHHHHHRKHSRHPSKQNPTESSLSQKNVVHPPGPRNVYTTHLIACRRGTEKHNAATEFLHTWPCDVSPPPLHIVSPHWLWACHFHWTRFPESDFPLVHDYHPSEFDPELEPAPGTFRYARRHRRHHAEHGPPPVLPRLTEQQDLFRYHVPHRSSKHHHRHSHHHHHHRKHSRHPSKQNPTESSLSQKSDSTLTTPRLDVSMVQSALESIRAERRLDKQRKHEQHRRRRYSGSSAHVAPPKRHRTYSSQDHTYSQSLDPADRDQITPSSEKGSMRAILLYGCETRPVRAAEPRRHQVFNNRCLKITARVGWCRRIRNEAVKKRVFGCVTGTSIEECVQHQKLRWLGHVLQVDKESESSSPSLSSSEDERKQPQARDASRPVAVDISSQNSAVAIAPSSKGHTFPVDLTEIAQTEEPPDASGTLVEIRDADEGTEDETLDYVLPGDTVEEEEGTTESETAVESHLSAFLPPPKALILADNPLLHLPPQATSQMLAEIEDAVMEEDTEKAASVPVEAELFDPAKLGVCNTDSSLSSSENEVREEGAEQVEDMMQLDEDRISTQRTRVRLSRSPIPRRVDPVELDQRALQCQVQRELLLRRRCRASPEEARKIDRKLHRLDTYLRRQDWRRRSADDLAFVTRSYRTMANHSAAQDTDSEDSDIWDADYPKASSCLQYLIGWGPETRSHSLHGFRSHTTPRCVSVSPAIHSDPEPSLDWWRSEDAQACDFREWNTCPEGYDYEDAERTRALLMRDARAGELRSYAERLHKTHRSLTRCLFGTDDEGDASNEEDDAENDEPSDSSVDESDDPEEDEDLDHERWEPLREFM</sequence>
<feature type="compositionally biased region" description="Basic and acidic residues" evidence="7">
    <location>
        <begin position="995"/>
        <end position="1007"/>
    </location>
</feature>
<evidence type="ECO:0000256" key="5">
    <source>
        <dbReference type="ARBA" id="ARBA00047761"/>
    </source>
</evidence>
<dbReference type="Gene3D" id="3.40.50.10190">
    <property type="entry name" value="BRCT domain"/>
    <property type="match status" value="2"/>
</dbReference>
<evidence type="ECO:0000313" key="11">
    <source>
        <dbReference type="Proteomes" id="UP000054324"/>
    </source>
</evidence>
<evidence type="ECO:0000256" key="3">
    <source>
        <dbReference type="ARBA" id="ARBA00022801"/>
    </source>
</evidence>
<feature type="domain" description="FCP1 homology" evidence="9">
    <location>
        <begin position="58"/>
        <end position="347"/>
    </location>
</feature>
<dbReference type="EC" id="3.1.3.16" evidence="2"/>
<feature type="compositionally biased region" description="Acidic residues" evidence="7">
    <location>
        <begin position="1407"/>
        <end position="1442"/>
    </location>
</feature>
<feature type="region of interest" description="Disordered" evidence="7">
    <location>
        <begin position="1404"/>
        <end position="1454"/>
    </location>
</feature>
<feature type="domain" description="BRCT" evidence="8">
    <location>
        <begin position="669"/>
        <end position="726"/>
    </location>
</feature>
<dbReference type="GO" id="GO:0005634">
    <property type="term" value="C:nucleus"/>
    <property type="evidence" value="ECO:0007669"/>
    <property type="project" value="UniProtKB-SubCell"/>
</dbReference>
<dbReference type="OrthoDB" id="10249888at2759"/>
<reference evidence="10 11" key="1">
    <citation type="submission" date="2013-11" db="EMBL/GenBank/DDBJ databases">
        <title>Opisthorchis viverrini - life in the bile duct.</title>
        <authorList>
            <person name="Young N.D."/>
            <person name="Nagarajan N."/>
            <person name="Lin S.J."/>
            <person name="Korhonen P.K."/>
            <person name="Jex A.R."/>
            <person name="Hall R.S."/>
            <person name="Safavi-Hemami H."/>
            <person name="Kaewkong W."/>
            <person name="Bertrand D."/>
            <person name="Gao S."/>
            <person name="Seet Q."/>
            <person name="Wongkham S."/>
            <person name="Teh B.T."/>
            <person name="Wongkham C."/>
            <person name="Intapan P.M."/>
            <person name="Maleewong W."/>
            <person name="Yang X."/>
            <person name="Hu M."/>
            <person name="Wang Z."/>
            <person name="Hofmann A."/>
            <person name="Sternberg P.W."/>
            <person name="Tan P."/>
            <person name="Wang J."/>
            <person name="Gasser R.B."/>
        </authorList>
    </citation>
    <scope>NUCLEOTIDE SEQUENCE [LARGE SCALE GENOMIC DNA]</scope>
</reference>
<feature type="compositionally biased region" description="Basic and acidic residues" evidence="7">
    <location>
        <begin position="284"/>
        <end position="295"/>
    </location>
</feature>
<dbReference type="PROSITE" id="PS50172">
    <property type="entry name" value="BRCT"/>
    <property type="match status" value="2"/>
</dbReference>
<evidence type="ECO:0000259" key="9">
    <source>
        <dbReference type="PROSITE" id="PS50969"/>
    </source>
</evidence>
<dbReference type="Gene3D" id="3.40.50.1000">
    <property type="entry name" value="HAD superfamily/HAD-like"/>
    <property type="match status" value="1"/>
</dbReference>
<dbReference type="CTD" id="20321423"/>
<evidence type="ECO:0000256" key="2">
    <source>
        <dbReference type="ARBA" id="ARBA00013081"/>
    </source>
</evidence>
<dbReference type="GeneID" id="20321423"/>
<feature type="compositionally biased region" description="Polar residues" evidence="7">
    <location>
        <begin position="806"/>
        <end position="824"/>
    </location>
</feature>
<dbReference type="InterPro" id="IPR036412">
    <property type="entry name" value="HAD-like_sf"/>
</dbReference>
<dbReference type="InterPro" id="IPR039189">
    <property type="entry name" value="Fcp1"/>
</dbReference>
<comment type="subcellular location">
    <subcellularLocation>
        <location evidence="1">Nucleus</location>
    </subcellularLocation>
</comment>
<feature type="compositionally biased region" description="Basic and acidic residues" evidence="7">
    <location>
        <begin position="1443"/>
        <end position="1454"/>
    </location>
</feature>
<protein>
    <recommendedName>
        <fullName evidence="2">protein-serine/threonine phosphatase</fullName>
        <ecNumber evidence="2">3.1.3.16</ecNumber>
    </recommendedName>
</protein>
<feature type="compositionally biased region" description="Low complexity" evidence="7">
    <location>
        <begin position="219"/>
        <end position="231"/>
    </location>
</feature>
<evidence type="ECO:0000256" key="7">
    <source>
        <dbReference type="SAM" id="MobiDB-lite"/>
    </source>
</evidence>
<dbReference type="SMART" id="SM00577">
    <property type="entry name" value="CPDc"/>
    <property type="match status" value="1"/>
</dbReference>
<feature type="compositionally biased region" description="Basic residues" evidence="7">
    <location>
        <begin position="846"/>
        <end position="859"/>
    </location>
</feature>
<feature type="compositionally biased region" description="Polar residues" evidence="7">
    <location>
        <begin position="875"/>
        <end position="886"/>
    </location>
</feature>
<dbReference type="PANTHER" id="PTHR23081:SF36">
    <property type="entry name" value="RNA POLYMERASE II SUBUNIT A C-TERMINAL DOMAIN PHOSPHATASE"/>
    <property type="match status" value="1"/>
</dbReference>
<dbReference type="KEGG" id="ovi:T265_07244"/>
<dbReference type="InterPro" id="IPR036420">
    <property type="entry name" value="BRCT_dom_sf"/>
</dbReference>
<proteinExistence type="predicted"/>
<evidence type="ECO:0000259" key="8">
    <source>
        <dbReference type="PROSITE" id="PS50172"/>
    </source>
</evidence>
<comment type="catalytic activity">
    <reaction evidence="6">
        <text>O-phospho-L-threonyl-[protein] + H2O = L-threonyl-[protein] + phosphate</text>
        <dbReference type="Rhea" id="RHEA:47004"/>
        <dbReference type="Rhea" id="RHEA-COMP:11060"/>
        <dbReference type="Rhea" id="RHEA-COMP:11605"/>
        <dbReference type="ChEBI" id="CHEBI:15377"/>
        <dbReference type="ChEBI" id="CHEBI:30013"/>
        <dbReference type="ChEBI" id="CHEBI:43474"/>
        <dbReference type="ChEBI" id="CHEBI:61977"/>
        <dbReference type="EC" id="3.1.3.16"/>
    </reaction>
</comment>
<dbReference type="RefSeq" id="XP_009170982.1">
    <property type="nucleotide sequence ID" value="XM_009172718.1"/>
</dbReference>
<feature type="region of interest" description="Disordered" evidence="7">
    <location>
        <begin position="984"/>
        <end position="1027"/>
    </location>
</feature>
<feature type="compositionally biased region" description="Polar residues" evidence="7">
    <location>
        <begin position="645"/>
        <end position="657"/>
    </location>
</feature>
<evidence type="ECO:0000256" key="4">
    <source>
        <dbReference type="ARBA" id="ARBA00023242"/>
    </source>
</evidence>
<dbReference type="STRING" id="6198.A0A074ZDK9"/>
<feature type="region of interest" description="Disordered" evidence="7">
    <location>
        <begin position="209"/>
        <end position="320"/>
    </location>
</feature>
<evidence type="ECO:0000256" key="1">
    <source>
        <dbReference type="ARBA" id="ARBA00004123"/>
    </source>
</evidence>
<dbReference type="InterPro" id="IPR023214">
    <property type="entry name" value="HAD_sf"/>
</dbReference>
<gene>
    <name evidence="10" type="ORF">T265_07244</name>
</gene>
<feature type="domain" description="BRCT" evidence="8">
    <location>
        <begin position="508"/>
        <end position="565"/>
    </location>
</feature>
<feature type="compositionally biased region" description="Polar residues" evidence="7">
    <location>
        <begin position="232"/>
        <end position="252"/>
    </location>
</feature>
<evidence type="ECO:0000313" key="10">
    <source>
        <dbReference type="EMBL" id="KER25258.1"/>
    </source>
</evidence>
<comment type="catalytic activity">
    <reaction evidence="5">
        <text>O-phospho-L-seryl-[protein] + H2O = L-seryl-[protein] + phosphate</text>
        <dbReference type="Rhea" id="RHEA:20629"/>
        <dbReference type="Rhea" id="RHEA-COMP:9863"/>
        <dbReference type="Rhea" id="RHEA-COMP:11604"/>
        <dbReference type="ChEBI" id="CHEBI:15377"/>
        <dbReference type="ChEBI" id="CHEBI:29999"/>
        <dbReference type="ChEBI" id="CHEBI:43474"/>
        <dbReference type="ChEBI" id="CHEBI:83421"/>
        <dbReference type="EC" id="3.1.3.16"/>
    </reaction>
</comment>
<dbReference type="CDD" id="cd07521">
    <property type="entry name" value="HAD_FCP1-like"/>
    <property type="match status" value="1"/>
</dbReference>
<feature type="compositionally biased region" description="Basic residues" evidence="7">
    <location>
        <begin position="620"/>
        <end position="644"/>
    </location>
</feature>
<accession>A0A074ZDK9</accession>
<feature type="region of interest" description="Disordered" evidence="7">
    <location>
        <begin position="368"/>
        <end position="403"/>
    </location>
</feature>
<organism evidence="10 11">
    <name type="scientific">Opisthorchis viverrini</name>
    <name type="common">Southeast Asian liver fluke</name>
    <dbReference type="NCBI Taxonomy" id="6198"/>
    <lineage>
        <taxon>Eukaryota</taxon>
        <taxon>Metazoa</taxon>
        <taxon>Spiralia</taxon>
        <taxon>Lophotrochozoa</taxon>
        <taxon>Platyhelminthes</taxon>
        <taxon>Trematoda</taxon>
        <taxon>Digenea</taxon>
        <taxon>Opisthorchiida</taxon>
        <taxon>Opisthorchiata</taxon>
        <taxon>Opisthorchiidae</taxon>
        <taxon>Opisthorchis</taxon>
    </lineage>
</organism>
<dbReference type="SUPFAM" id="SSF56784">
    <property type="entry name" value="HAD-like"/>
    <property type="match status" value="1"/>
</dbReference>
<dbReference type="PANTHER" id="PTHR23081">
    <property type="entry name" value="RNA POLYMERASE II CTD PHOSPHATASE"/>
    <property type="match status" value="1"/>
</dbReference>
<feature type="region of interest" description="Disordered" evidence="7">
    <location>
        <begin position="781"/>
        <end position="899"/>
    </location>
</feature>
<evidence type="ECO:0000256" key="6">
    <source>
        <dbReference type="ARBA" id="ARBA00048336"/>
    </source>
</evidence>
<keyword evidence="4" id="KW-0539">Nucleus</keyword>
<dbReference type="EMBL" id="KL596782">
    <property type="protein sequence ID" value="KER25258.1"/>
    <property type="molecule type" value="Genomic_DNA"/>
</dbReference>
<feature type="region of interest" description="Disordered" evidence="7">
    <location>
        <begin position="620"/>
        <end position="665"/>
    </location>
</feature>